<gene>
    <name evidence="2" type="ORF">Cfor_09402</name>
</gene>
<dbReference type="Proteomes" id="UP000502823">
    <property type="component" value="Unassembled WGS sequence"/>
</dbReference>
<dbReference type="Pfam" id="PF16087">
    <property type="entry name" value="DUF4817"/>
    <property type="match status" value="1"/>
</dbReference>
<proteinExistence type="predicted"/>
<organism evidence="2 3">
    <name type="scientific">Coptotermes formosanus</name>
    <name type="common">Formosan subterranean termite</name>
    <dbReference type="NCBI Taxonomy" id="36987"/>
    <lineage>
        <taxon>Eukaryota</taxon>
        <taxon>Metazoa</taxon>
        <taxon>Ecdysozoa</taxon>
        <taxon>Arthropoda</taxon>
        <taxon>Hexapoda</taxon>
        <taxon>Insecta</taxon>
        <taxon>Pterygota</taxon>
        <taxon>Neoptera</taxon>
        <taxon>Polyneoptera</taxon>
        <taxon>Dictyoptera</taxon>
        <taxon>Blattodea</taxon>
        <taxon>Blattoidea</taxon>
        <taxon>Termitoidae</taxon>
        <taxon>Rhinotermitidae</taxon>
        <taxon>Coptotermes</taxon>
    </lineage>
</organism>
<dbReference type="InParanoid" id="A0A6L2PVK5"/>
<name>A0A6L2PVK5_COPFO</name>
<reference evidence="3" key="1">
    <citation type="submission" date="2020-01" db="EMBL/GenBank/DDBJ databases">
        <title>Draft genome sequence of the Termite Coptotermes fromosanus.</title>
        <authorList>
            <person name="Itakura S."/>
            <person name="Yosikawa Y."/>
            <person name="Umezawa K."/>
        </authorList>
    </citation>
    <scope>NUCLEOTIDE SEQUENCE [LARGE SCALE GENOMIC DNA]</scope>
</reference>
<keyword evidence="3" id="KW-1185">Reference proteome</keyword>
<feature type="domain" description="DUF4817" evidence="1">
    <location>
        <begin position="8"/>
        <end position="53"/>
    </location>
</feature>
<sequence length="86" mass="10028">MPFNSVRLVQMYLKYESARICRRKFRCQFQGQPVPNGQTIHYFVNKLTTTGSLVDKKPNRKRTVLTEEKLDDIRARLETSPGKSLP</sequence>
<evidence type="ECO:0000313" key="3">
    <source>
        <dbReference type="Proteomes" id="UP000502823"/>
    </source>
</evidence>
<evidence type="ECO:0000259" key="1">
    <source>
        <dbReference type="Pfam" id="PF16087"/>
    </source>
</evidence>
<dbReference type="InterPro" id="IPR032135">
    <property type="entry name" value="DUF4817"/>
</dbReference>
<dbReference type="OrthoDB" id="8192496at2759"/>
<protein>
    <recommendedName>
        <fullName evidence="1">DUF4817 domain-containing protein</fullName>
    </recommendedName>
</protein>
<accession>A0A6L2PVK5</accession>
<dbReference type="EMBL" id="BLKM01000655">
    <property type="protein sequence ID" value="GFG36663.1"/>
    <property type="molecule type" value="Genomic_DNA"/>
</dbReference>
<evidence type="ECO:0000313" key="2">
    <source>
        <dbReference type="EMBL" id="GFG36663.1"/>
    </source>
</evidence>
<comment type="caution">
    <text evidence="2">The sequence shown here is derived from an EMBL/GenBank/DDBJ whole genome shotgun (WGS) entry which is preliminary data.</text>
</comment>
<dbReference type="AlphaFoldDB" id="A0A6L2PVK5"/>